<gene>
    <name evidence="2" type="ORF">MEUPH1_LOCUS23803</name>
</gene>
<keyword evidence="3" id="KW-1185">Reference proteome</keyword>
<organism evidence="2 3">
    <name type="scientific">Macrosiphum euphorbiae</name>
    <name type="common">potato aphid</name>
    <dbReference type="NCBI Taxonomy" id="13131"/>
    <lineage>
        <taxon>Eukaryota</taxon>
        <taxon>Metazoa</taxon>
        <taxon>Ecdysozoa</taxon>
        <taxon>Arthropoda</taxon>
        <taxon>Hexapoda</taxon>
        <taxon>Insecta</taxon>
        <taxon>Pterygota</taxon>
        <taxon>Neoptera</taxon>
        <taxon>Paraneoptera</taxon>
        <taxon>Hemiptera</taxon>
        <taxon>Sternorrhyncha</taxon>
        <taxon>Aphidomorpha</taxon>
        <taxon>Aphidoidea</taxon>
        <taxon>Aphididae</taxon>
        <taxon>Macrosiphini</taxon>
        <taxon>Macrosiphum</taxon>
    </lineage>
</organism>
<evidence type="ECO:0000313" key="2">
    <source>
        <dbReference type="EMBL" id="CAI6369577.1"/>
    </source>
</evidence>
<dbReference type="EMBL" id="CARXXK010000005">
    <property type="protein sequence ID" value="CAI6369577.1"/>
    <property type="molecule type" value="Genomic_DNA"/>
</dbReference>
<evidence type="ECO:0000256" key="1">
    <source>
        <dbReference type="SAM" id="MobiDB-lite"/>
    </source>
</evidence>
<comment type="caution">
    <text evidence="2">The sequence shown here is derived from an EMBL/GenBank/DDBJ whole genome shotgun (WGS) entry which is preliminary data.</text>
</comment>
<name>A0AAV0XNS1_9HEMI</name>
<feature type="compositionally biased region" description="Acidic residues" evidence="1">
    <location>
        <begin position="97"/>
        <end position="114"/>
    </location>
</feature>
<feature type="region of interest" description="Disordered" evidence="1">
    <location>
        <begin position="169"/>
        <end position="200"/>
    </location>
</feature>
<dbReference type="Proteomes" id="UP001160148">
    <property type="component" value="Unassembled WGS sequence"/>
</dbReference>
<accession>A0AAV0XNS1</accession>
<feature type="region of interest" description="Disordered" evidence="1">
    <location>
        <begin position="63"/>
        <end position="82"/>
    </location>
</feature>
<feature type="region of interest" description="Disordered" evidence="1">
    <location>
        <begin position="97"/>
        <end position="141"/>
    </location>
</feature>
<proteinExistence type="predicted"/>
<sequence length="216" mass="24872">MVDSPSEYSTTPCTRQRLKNGRPPRTCEFKLNIKRVNESNYVSILSPREIKMTNEKLQDLKSHEFSSLPATPKKNSRKTLRWSERHDNDLLDLVEEAMNDSDSDSDTTDSEDEILNMPKRRSSRVSKSSMKSNEITNTPEAKRLRKHVDRFGDVADLNNTKVLDLSPERKHTRQSVDENINTPKSKIKGRKMSITDEDEDSNIDVLKTPRKVSIIK</sequence>
<feature type="region of interest" description="Disordered" evidence="1">
    <location>
        <begin position="1"/>
        <end position="24"/>
    </location>
</feature>
<dbReference type="AlphaFoldDB" id="A0AAV0XNS1"/>
<protein>
    <submittedName>
        <fullName evidence="2">Uncharacterized protein</fullName>
    </submittedName>
</protein>
<reference evidence="2 3" key="1">
    <citation type="submission" date="2023-01" db="EMBL/GenBank/DDBJ databases">
        <authorList>
            <person name="Whitehead M."/>
        </authorList>
    </citation>
    <scope>NUCLEOTIDE SEQUENCE [LARGE SCALE GENOMIC DNA]</scope>
</reference>
<feature type="compositionally biased region" description="Polar residues" evidence="1">
    <location>
        <begin position="1"/>
        <end position="14"/>
    </location>
</feature>
<evidence type="ECO:0000313" key="3">
    <source>
        <dbReference type="Proteomes" id="UP001160148"/>
    </source>
</evidence>